<dbReference type="Pfam" id="PF25342">
    <property type="entry name" value="GT_PLOD"/>
    <property type="match status" value="1"/>
</dbReference>
<protein>
    <recommendedName>
        <fullName evidence="1">PLOD1-3-like GT domain-containing protein</fullName>
    </recommendedName>
</protein>
<name>A0A0F9PPU3_9ZZZZ</name>
<dbReference type="InterPro" id="IPR057589">
    <property type="entry name" value="GT_PLOD"/>
</dbReference>
<evidence type="ECO:0000259" key="1">
    <source>
        <dbReference type="Pfam" id="PF25342"/>
    </source>
</evidence>
<comment type="caution">
    <text evidence="2">The sequence shown here is derived from an EMBL/GenBank/DDBJ whole genome shotgun (WGS) entry which is preliminary data.</text>
</comment>
<dbReference type="EMBL" id="LAZR01005070">
    <property type="protein sequence ID" value="KKN03121.1"/>
    <property type="molecule type" value="Genomic_DNA"/>
</dbReference>
<sequence length="227" mass="25446">MLTVCTTYFKKPDAAPTALVRSCQRLGIRLKEFGTQNAHDTFLRTKLIPLHAFLAQVKTTHVMFIDGNDTFVLNDLDAISETYESLARGRVLIGSEVQAWPYKSKAALLEHLAHLKGSTSRYRFIDTGLIMGPTALVQQMLAVLIDSVEHYRKQYPAYSRRVLEDDVGLMVLNLCDGKVHPVIDYGCQIICALRNLEQEKYSVPVATFTAWRQTVIHTSSTVMVIAG</sequence>
<accession>A0A0F9PPU3</accession>
<proteinExistence type="predicted"/>
<evidence type="ECO:0000313" key="2">
    <source>
        <dbReference type="EMBL" id="KKN03121.1"/>
    </source>
</evidence>
<dbReference type="AlphaFoldDB" id="A0A0F9PPU3"/>
<gene>
    <name evidence="2" type="ORF">LCGC14_1110850</name>
</gene>
<organism evidence="2">
    <name type="scientific">marine sediment metagenome</name>
    <dbReference type="NCBI Taxonomy" id="412755"/>
    <lineage>
        <taxon>unclassified sequences</taxon>
        <taxon>metagenomes</taxon>
        <taxon>ecological metagenomes</taxon>
    </lineage>
</organism>
<reference evidence="2" key="1">
    <citation type="journal article" date="2015" name="Nature">
        <title>Complex archaea that bridge the gap between prokaryotes and eukaryotes.</title>
        <authorList>
            <person name="Spang A."/>
            <person name="Saw J.H."/>
            <person name="Jorgensen S.L."/>
            <person name="Zaremba-Niedzwiedzka K."/>
            <person name="Martijn J."/>
            <person name="Lind A.E."/>
            <person name="van Eijk R."/>
            <person name="Schleper C."/>
            <person name="Guy L."/>
            <person name="Ettema T.J."/>
        </authorList>
    </citation>
    <scope>NUCLEOTIDE SEQUENCE</scope>
</reference>
<feature type="domain" description="PLOD1-3-like GT" evidence="1">
    <location>
        <begin position="20"/>
        <end position="142"/>
    </location>
</feature>